<organism evidence="1 2">
    <name type="scientific">Povalibacter uvarum</name>
    <dbReference type="NCBI Taxonomy" id="732238"/>
    <lineage>
        <taxon>Bacteria</taxon>
        <taxon>Pseudomonadati</taxon>
        <taxon>Pseudomonadota</taxon>
        <taxon>Gammaproteobacteria</taxon>
        <taxon>Steroidobacterales</taxon>
        <taxon>Steroidobacteraceae</taxon>
        <taxon>Povalibacter</taxon>
    </lineage>
</organism>
<proteinExistence type="predicted"/>
<name>A0A841HL47_9GAMM</name>
<comment type="caution">
    <text evidence="1">The sequence shown here is derived from an EMBL/GenBank/DDBJ whole genome shotgun (WGS) entry which is preliminary data.</text>
</comment>
<sequence>MSRLRQLNDLITGIDSEPKANALVKSVLPNQAAGIDSPMLGTEAGVRNCSLIAEFVVTYFTYGKVRYSDRIIGNSTSVKKNGPFDVKKALSGDSQAAVGEFGGHNIALVRDGNLFALYQAWEGKYHVFPRLNDDGESHNIFGTGDETASLINKEVAALEAETGTQIVFKNMS</sequence>
<evidence type="ECO:0000313" key="2">
    <source>
        <dbReference type="Proteomes" id="UP000588068"/>
    </source>
</evidence>
<evidence type="ECO:0000313" key="1">
    <source>
        <dbReference type="EMBL" id="MBB6093931.1"/>
    </source>
</evidence>
<keyword evidence="2" id="KW-1185">Reference proteome</keyword>
<protein>
    <submittedName>
        <fullName evidence="1">Uncharacterized protein</fullName>
    </submittedName>
</protein>
<dbReference type="AlphaFoldDB" id="A0A841HL47"/>
<gene>
    <name evidence="1" type="ORF">HNQ60_002812</name>
</gene>
<reference evidence="1 2" key="1">
    <citation type="submission" date="2020-08" db="EMBL/GenBank/DDBJ databases">
        <title>Genomic Encyclopedia of Type Strains, Phase IV (KMG-IV): sequencing the most valuable type-strain genomes for metagenomic binning, comparative biology and taxonomic classification.</title>
        <authorList>
            <person name="Goeker M."/>
        </authorList>
    </citation>
    <scope>NUCLEOTIDE SEQUENCE [LARGE SCALE GENOMIC DNA]</scope>
    <source>
        <strain evidence="1 2">DSM 26723</strain>
    </source>
</reference>
<accession>A0A841HL47</accession>
<dbReference type="Proteomes" id="UP000588068">
    <property type="component" value="Unassembled WGS sequence"/>
</dbReference>
<dbReference type="EMBL" id="JACHHZ010000003">
    <property type="protein sequence ID" value="MBB6093931.1"/>
    <property type="molecule type" value="Genomic_DNA"/>
</dbReference>
<dbReference type="RefSeq" id="WP_184332750.1">
    <property type="nucleotide sequence ID" value="NZ_JACHHZ010000003.1"/>
</dbReference>